<name>A0ABS4DL85_9GAMM</name>
<dbReference type="InterPro" id="IPR011050">
    <property type="entry name" value="Pectin_lyase_fold/virulence"/>
</dbReference>
<dbReference type="InterPro" id="IPR024535">
    <property type="entry name" value="RHGA/B-epi-like_pectate_lyase"/>
</dbReference>
<dbReference type="InterPro" id="IPR012334">
    <property type="entry name" value="Pectin_lyas_fold"/>
</dbReference>
<feature type="domain" description="Rhamnogalacturonase A/B/Epimerase-like pectate lyase" evidence="2">
    <location>
        <begin position="64"/>
        <end position="307"/>
    </location>
</feature>
<gene>
    <name evidence="3" type="ORF">J7I44_05870</name>
</gene>
<dbReference type="RefSeq" id="WP_209617302.1">
    <property type="nucleotide sequence ID" value="NZ_JAGJRS010000013.1"/>
</dbReference>
<accession>A0ABS4DL85</accession>
<comment type="caution">
    <text evidence="3">The sequence shown here is derived from an EMBL/GenBank/DDBJ whole genome shotgun (WGS) entry which is preliminary data.</text>
</comment>
<protein>
    <submittedName>
        <fullName evidence="3">Right-handed parallel beta-helix repeat-containing protein</fullName>
    </submittedName>
</protein>
<dbReference type="InterPro" id="IPR006626">
    <property type="entry name" value="PbH1"/>
</dbReference>
<proteinExistence type="predicted"/>
<dbReference type="Proteomes" id="UP000823790">
    <property type="component" value="Unassembled WGS sequence"/>
</dbReference>
<dbReference type="SUPFAM" id="SSF51126">
    <property type="entry name" value="Pectin lyase-like"/>
    <property type="match status" value="1"/>
</dbReference>
<feature type="signal peptide" evidence="1">
    <location>
        <begin position="1"/>
        <end position="46"/>
    </location>
</feature>
<dbReference type="SMART" id="SM00710">
    <property type="entry name" value="PbH1"/>
    <property type="match status" value="8"/>
</dbReference>
<keyword evidence="1" id="KW-0732">Signal</keyword>
<evidence type="ECO:0000259" key="2">
    <source>
        <dbReference type="Pfam" id="PF12708"/>
    </source>
</evidence>
<dbReference type="Pfam" id="PF12708">
    <property type="entry name" value="Pect-lyase_RHGA_epim"/>
    <property type="match status" value="1"/>
</dbReference>
<evidence type="ECO:0000256" key="1">
    <source>
        <dbReference type="SAM" id="SignalP"/>
    </source>
</evidence>
<sequence>MNTSVKNQQLAASVRTAVTAKNFVKKPLMLAFAALALSAVAAPSFAADWWTAMPKPVIGKSMTVDVRTKGALGDGVHDDTAAIQAAVDALPTSGGTVFVPAGHYMVNATKPIKLRSHTRLLMDPAATLEVIPTSNSRYMVIQIYNATDVRVVGGNLVGDRVKHLGDTGEWGYGINVTAATNVVLKNVNLSNFWGDGVWIGAKDVNKVHVRSDYVTVDGIVSSNNRRQGLSIGPSQHVYIVNSTFQGTNGTLPEAGIDIEPMTEGLTNAIRLENNTFADNHGNGIEMHANISDIAIVGNTMKGNYGFGVLGVSAPGVTVTGNFMTENGLAGVRPSGKSHDWSITGNTLKYNSTRYMSATKEGGALSRDLQFGANTYNISVSGNIFSNAKYNTYTR</sequence>
<reference evidence="3 4" key="1">
    <citation type="submission" date="2021-04" db="EMBL/GenBank/DDBJ databases">
        <authorList>
            <person name="Huq M.A."/>
        </authorList>
    </citation>
    <scope>NUCLEOTIDE SEQUENCE [LARGE SCALE GENOMIC DNA]</scope>
    <source>
        <strain evidence="3 4">MAH-13</strain>
    </source>
</reference>
<dbReference type="Gene3D" id="2.160.20.10">
    <property type="entry name" value="Single-stranded right-handed beta-helix, Pectin lyase-like"/>
    <property type="match status" value="1"/>
</dbReference>
<evidence type="ECO:0000313" key="3">
    <source>
        <dbReference type="EMBL" id="MBP1473817.1"/>
    </source>
</evidence>
<evidence type="ECO:0000313" key="4">
    <source>
        <dbReference type="Proteomes" id="UP000823790"/>
    </source>
</evidence>
<keyword evidence="4" id="KW-1185">Reference proteome</keyword>
<feature type="chain" id="PRO_5046699789" evidence="1">
    <location>
        <begin position="47"/>
        <end position="394"/>
    </location>
</feature>
<organism evidence="3 4">
    <name type="scientific">Frateuria flava</name>
    <dbReference type="NCBI Taxonomy" id="2821489"/>
    <lineage>
        <taxon>Bacteria</taxon>
        <taxon>Pseudomonadati</taxon>
        <taxon>Pseudomonadota</taxon>
        <taxon>Gammaproteobacteria</taxon>
        <taxon>Lysobacterales</taxon>
        <taxon>Rhodanobacteraceae</taxon>
        <taxon>Frateuria</taxon>
    </lineage>
</organism>
<dbReference type="EMBL" id="JAGJRS010000013">
    <property type="protein sequence ID" value="MBP1473817.1"/>
    <property type="molecule type" value="Genomic_DNA"/>
</dbReference>